<dbReference type="CDD" id="cd04370">
    <property type="entry name" value="BAH"/>
    <property type="match status" value="1"/>
</dbReference>
<dbReference type="InterPro" id="IPR018289">
    <property type="entry name" value="MULE_transposase_dom"/>
</dbReference>
<dbReference type="Proteomes" id="UP001163105">
    <property type="component" value="Unassembled WGS sequence"/>
</dbReference>
<dbReference type="EMBL" id="JAQHRD010000007">
    <property type="protein sequence ID" value="KAJ6439223.1"/>
    <property type="molecule type" value="Genomic_DNA"/>
</dbReference>
<evidence type="ECO:0000259" key="2">
    <source>
        <dbReference type="Pfam" id="PF10551"/>
    </source>
</evidence>
<dbReference type="PANTHER" id="PTHR47718">
    <property type="entry name" value="OS01G0519700 PROTEIN"/>
    <property type="match status" value="1"/>
</dbReference>
<feature type="region of interest" description="Disordered" evidence="1">
    <location>
        <begin position="141"/>
        <end position="176"/>
    </location>
</feature>
<keyword evidence="4" id="KW-1185">Reference proteome</keyword>
<dbReference type="Pfam" id="PF10551">
    <property type="entry name" value="MULE"/>
    <property type="match status" value="1"/>
</dbReference>
<name>A0AB34FJ86_9HYPO</name>
<feature type="domain" description="MULE transposase" evidence="2">
    <location>
        <begin position="53"/>
        <end position="93"/>
    </location>
</feature>
<comment type="caution">
    <text evidence="3">The sequence shown here is derived from an EMBL/GenBank/DDBJ whole genome shotgun (WGS) entry which is preliminary data.</text>
</comment>
<gene>
    <name evidence="3" type="ORF">O9K51_08635</name>
</gene>
<evidence type="ECO:0000313" key="4">
    <source>
        <dbReference type="Proteomes" id="UP001163105"/>
    </source>
</evidence>
<dbReference type="AlphaFoldDB" id="A0AB34FJ86"/>
<proteinExistence type="predicted"/>
<evidence type="ECO:0000313" key="3">
    <source>
        <dbReference type="EMBL" id="KAJ6439223.1"/>
    </source>
</evidence>
<protein>
    <submittedName>
        <fullName evidence="3">Ebs-bah-phd domain-containing protein</fullName>
    </submittedName>
</protein>
<sequence>MNAYSPTAALIKLFNERQIPYLVKWADDDPNRLPGLVWVFPYCLQMWKRFPEVISFDNTYNTNRFKLPLFQATGQTCLGSAFNAAFGLRDNERHVIIIDFDDQMKAALDDQFPEVQQQLCIHHINSNVPFRSKQMWVTNRPTYEEQDRDAKKRKRDEPVHNQEQSLQESPFAPKGKFKTHQSMNVIYDIEPRKAWYGMTRFNSFKYHGVKYYVGDHIYVMNDITIKRQNAVRTDSRQQGSLQLTDYWVAKILEIRGSDVEHVYARVFWMYLPDELPPNTLLEGKYVSGRQPYHGQHELIASNHIVDIINVISVAMPATVNQWLESADDREQRALYWRQAFNCLTPELSVRFPKAHL</sequence>
<dbReference type="Gene3D" id="2.30.30.490">
    <property type="match status" value="1"/>
</dbReference>
<feature type="compositionally biased region" description="Basic and acidic residues" evidence="1">
    <location>
        <begin position="142"/>
        <end position="160"/>
    </location>
</feature>
<accession>A0AB34FJ86</accession>
<reference evidence="3" key="1">
    <citation type="submission" date="2023-01" db="EMBL/GenBank/DDBJ databases">
        <title>The growth and conidiation of Purpureocillium lavendulum are regulated by nitrogen source and histone H3K14 acetylation.</title>
        <authorList>
            <person name="Tang P."/>
            <person name="Han J."/>
            <person name="Zhang C."/>
            <person name="Tang P."/>
            <person name="Qi F."/>
            <person name="Zhang K."/>
            <person name="Liang L."/>
        </authorList>
    </citation>
    <scope>NUCLEOTIDE SEQUENCE</scope>
    <source>
        <strain evidence="3">YMF1.00683</strain>
    </source>
</reference>
<evidence type="ECO:0000256" key="1">
    <source>
        <dbReference type="SAM" id="MobiDB-lite"/>
    </source>
</evidence>
<dbReference type="PANTHER" id="PTHR47718:SF3">
    <property type="entry name" value="PROTEIN FAR1-RELATED SEQUENCE 5-LIKE"/>
    <property type="match status" value="1"/>
</dbReference>
<organism evidence="3 4">
    <name type="scientific">Purpureocillium lavendulum</name>
    <dbReference type="NCBI Taxonomy" id="1247861"/>
    <lineage>
        <taxon>Eukaryota</taxon>
        <taxon>Fungi</taxon>
        <taxon>Dikarya</taxon>
        <taxon>Ascomycota</taxon>
        <taxon>Pezizomycotina</taxon>
        <taxon>Sordariomycetes</taxon>
        <taxon>Hypocreomycetidae</taxon>
        <taxon>Hypocreales</taxon>
        <taxon>Ophiocordycipitaceae</taxon>
        <taxon>Purpureocillium</taxon>
    </lineage>
</organism>
<dbReference type="InterPro" id="IPR043151">
    <property type="entry name" value="BAH_sf"/>
</dbReference>